<comment type="similarity">
    <text evidence="1 2">Belongs to the UPF0301 (AlgH) family.</text>
</comment>
<dbReference type="PANTHER" id="PTHR30327">
    <property type="entry name" value="UNCHARACTERIZED PROTEIN YQGE"/>
    <property type="match status" value="1"/>
</dbReference>
<dbReference type="GO" id="GO:0005829">
    <property type="term" value="C:cytosol"/>
    <property type="evidence" value="ECO:0007669"/>
    <property type="project" value="TreeGrafter"/>
</dbReference>
<dbReference type="OrthoDB" id="9807486at2"/>
<dbReference type="SUPFAM" id="SSF143456">
    <property type="entry name" value="VC0467-like"/>
    <property type="match status" value="1"/>
</dbReference>
<sequence>MKGPDSLTNHFLIAMPSLADANFARSVTLICEHSGEGSMGIVINRLTDLHLSDIFDQLGIAPDKASYADDVVYLGGPVQNNRGFVLHEPLGDWESTLPVTDRFGVSTSRDILEAIAENRGPEKFIVALGYAGWGAGQLEREITENSWLSGPASREIIFDLPVEQRWKAAAQLVGVDLATLSSEAGHA</sequence>
<dbReference type="PANTHER" id="PTHR30327:SF1">
    <property type="entry name" value="UPF0301 PROTEIN YQGE"/>
    <property type="match status" value="1"/>
</dbReference>
<dbReference type="InParanoid" id="A0A1B4XIT5"/>
<dbReference type="Pfam" id="PF02622">
    <property type="entry name" value="DUF179"/>
    <property type="match status" value="1"/>
</dbReference>
<dbReference type="NCBIfam" id="NF001266">
    <property type="entry name" value="PRK00228.1-1"/>
    <property type="match status" value="1"/>
</dbReference>
<evidence type="ECO:0000256" key="2">
    <source>
        <dbReference type="HAMAP-Rule" id="MF_00758"/>
    </source>
</evidence>
<accession>A0A1B4XIT5</accession>
<name>A0A1B4XIT5_9GAMM</name>
<evidence type="ECO:0000313" key="3">
    <source>
        <dbReference type="EMBL" id="BAV34725.1"/>
    </source>
</evidence>
<dbReference type="RefSeq" id="WP_096361434.1">
    <property type="nucleotide sequence ID" value="NZ_AP014879.1"/>
</dbReference>
<dbReference type="FunCoup" id="A0A1B4XIT5">
    <property type="interactions" value="259"/>
</dbReference>
<reference evidence="3 4" key="1">
    <citation type="submission" date="2015-05" db="EMBL/GenBank/DDBJ databases">
        <title>Complete genome sequence of a sulfur-oxidizing gammaproteobacterium strain HA5.</title>
        <authorList>
            <person name="Miura A."/>
            <person name="Kojima H."/>
            <person name="Fukui M."/>
        </authorList>
    </citation>
    <scope>NUCLEOTIDE SEQUENCE [LARGE SCALE GENOMIC DNA]</scope>
    <source>
        <strain evidence="3 4">HA5</strain>
    </source>
</reference>
<organism evidence="3 4">
    <name type="scientific">Sulfuricaulis limicola</name>
    <dbReference type="NCBI Taxonomy" id="1620215"/>
    <lineage>
        <taxon>Bacteria</taxon>
        <taxon>Pseudomonadati</taxon>
        <taxon>Pseudomonadota</taxon>
        <taxon>Gammaproteobacteria</taxon>
        <taxon>Acidiferrobacterales</taxon>
        <taxon>Acidiferrobacteraceae</taxon>
        <taxon>Sulfuricaulis</taxon>
    </lineage>
</organism>
<dbReference type="AlphaFoldDB" id="A0A1B4XIT5"/>
<proteinExistence type="inferred from homology"/>
<evidence type="ECO:0000256" key="1">
    <source>
        <dbReference type="ARBA" id="ARBA00009600"/>
    </source>
</evidence>
<protein>
    <recommendedName>
        <fullName evidence="2">UPF0301 protein SCL_2448</fullName>
    </recommendedName>
</protein>
<gene>
    <name evidence="3" type="ORF">SCL_2448</name>
</gene>
<dbReference type="HAMAP" id="MF_00758">
    <property type="entry name" value="UPF0301"/>
    <property type="match status" value="1"/>
</dbReference>
<dbReference type="KEGG" id="slim:SCL_2448"/>
<dbReference type="InterPro" id="IPR003774">
    <property type="entry name" value="AlgH-like"/>
</dbReference>
<dbReference type="Proteomes" id="UP000243180">
    <property type="component" value="Chromosome"/>
</dbReference>
<evidence type="ECO:0000313" key="4">
    <source>
        <dbReference type="Proteomes" id="UP000243180"/>
    </source>
</evidence>
<keyword evidence="4" id="KW-1185">Reference proteome</keyword>
<dbReference type="Gene3D" id="3.40.1740.10">
    <property type="entry name" value="VC0467-like"/>
    <property type="match status" value="1"/>
</dbReference>
<dbReference type="EMBL" id="AP014879">
    <property type="protein sequence ID" value="BAV34725.1"/>
    <property type="molecule type" value="Genomic_DNA"/>
</dbReference>